<reference evidence="3 4" key="1">
    <citation type="submission" date="2015-09" db="EMBL/GenBank/DDBJ databases">
        <title>Identification and resolution of microdiversity through metagenomic sequencing of parallel consortia.</title>
        <authorList>
            <person name="Nelson W.C."/>
            <person name="Romine M.F."/>
            <person name="Lindemann S.R."/>
        </authorList>
    </citation>
    <scope>NUCLEOTIDE SEQUENCE [LARGE SCALE GENOMIC DNA]</scope>
    <source>
        <strain evidence="3">HL-91</strain>
    </source>
</reference>
<reference evidence="2 5" key="2">
    <citation type="submission" date="2016-01" db="EMBL/GenBank/DDBJ databases">
        <authorList>
            <person name="Varghese N."/>
        </authorList>
    </citation>
    <scope>NUCLEOTIDE SEQUENCE [LARGE SCALE GENOMIC DNA]</scope>
    <source>
        <strain evidence="2 5">HL-91</strain>
    </source>
</reference>
<dbReference type="STRING" id="1666912.Ga0058931_1166"/>
<dbReference type="PANTHER" id="PTHR34203">
    <property type="entry name" value="METHYLTRANSFERASE, FKBM FAMILY PROTEIN"/>
    <property type="match status" value="1"/>
</dbReference>
<dbReference type="InterPro" id="IPR006342">
    <property type="entry name" value="FkbM_mtfrase"/>
</dbReference>
<evidence type="ECO:0000313" key="4">
    <source>
        <dbReference type="Proteomes" id="UP000050413"/>
    </source>
</evidence>
<accession>A0A0P7WS69</accession>
<dbReference type="Proteomes" id="UP000050413">
    <property type="component" value="Unassembled WGS sequence"/>
</dbReference>
<dbReference type="InterPro" id="IPR029063">
    <property type="entry name" value="SAM-dependent_MTases_sf"/>
</dbReference>
<keyword evidence="3" id="KW-0489">Methyltransferase</keyword>
<evidence type="ECO:0000313" key="3">
    <source>
        <dbReference type="EMBL" id="KPP93536.1"/>
    </source>
</evidence>
<dbReference type="GO" id="GO:0032259">
    <property type="term" value="P:methylation"/>
    <property type="evidence" value="ECO:0007669"/>
    <property type="project" value="UniProtKB-KW"/>
</dbReference>
<dbReference type="GO" id="GO:0008168">
    <property type="term" value="F:methyltransferase activity"/>
    <property type="evidence" value="ECO:0007669"/>
    <property type="project" value="UniProtKB-KW"/>
</dbReference>
<dbReference type="EMBL" id="LJSG01000008">
    <property type="protein sequence ID" value="KPP93536.1"/>
    <property type="molecule type" value="Genomic_DNA"/>
</dbReference>
<dbReference type="EMBL" id="FBYC01000004">
    <property type="protein sequence ID" value="CUX80491.1"/>
    <property type="molecule type" value="Genomic_DNA"/>
</dbReference>
<comment type="caution">
    <text evidence="3">The sequence shown here is derived from an EMBL/GenBank/DDBJ whole genome shotgun (WGS) entry which is preliminary data.</text>
</comment>
<dbReference type="NCBIfam" id="TIGR01444">
    <property type="entry name" value="fkbM_fam"/>
    <property type="match status" value="1"/>
</dbReference>
<evidence type="ECO:0000259" key="1">
    <source>
        <dbReference type="Pfam" id="PF05050"/>
    </source>
</evidence>
<dbReference type="Proteomes" id="UP000182045">
    <property type="component" value="Unassembled WGS sequence"/>
</dbReference>
<gene>
    <name evidence="2" type="ORF">Ga0058931_1166</name>
    <name evidence="3" type="ORF">HLUCCA05_11215</name>
</gene>
<keyword evidence="5" id="KW-1185">Reference proteome</keyword>
<dbReference type="RefSeq" id="WP_245638777.1">
    <property type="nucleotide sequence ID" value="NZ_FBYC01000004.1"/>
</dbReference>
<dbReference type="PANTHER" id="PTHR34203:SF13">
    <property type="entry name" value="EXPRESSED PROTEIN"/>
    <property type="match status" value="1"/>
</dbReference>
<dbReference type="Gene3D" id="3.40.50.150">
    <property type="entry name" value="Vaccinia Virus protein VP39"/>
    <property type="match status" value="1"/>
</dbReference>
<name>A0A0P7WS69_9RHOB</name>
<sequence length="245" mass="27323">MQLSSILGVLRSVVIYYNPALMRRNRALYRELIGPGDLAFDVGAHVGTRARAMRHYGARVIAFEPQPVFARFLRWALPRDIVLVEAALGRAESRAQMAVSRRHPTVSSLRDSLPDEARAMPGFEHVRWDSRAEVHVTTLDAMIAAHGLPRYIKIDVEGYEAEVLSGLSQPVDLVSFEYLPGLPQASAAVLARLAELGTYEFNVVRGENAGFDWPDWRDLAQLRAWLARQAPDSGSGDIYARRITT</sequence>
<organism evidence="3 4">
    <name type="scientific">Roseibaca calidilacus</name>
    <dbReference type="NCBI Taxonomy" id="1666912"/>
    <lineage>
        <taxon>Bacteria</taxon>
        <taxon>Pseudomonadati</taxon>
        <taxon>Pseudomonadota</taxon>
        <taxon>Alphaproteobacteria</taxon>
        <taxon>Rhodobacterales</taxon>
        <taxon>Paracoccaceae</taxon>
        <taxon>Roseinatronobacter</taxon>
    </lineage>
</organism>
<proteinExistence type="predicted"/>
<dbReference type="SUPFAM" id="SSF53335">
    <property type="entry name" value="S-adenosyl-L-methionine-dependent methyltransferases"/>
    <property type="match status" value="1"/>
</dbReference>
<feature type="domain" description="Methyltransferase FkbM" evidence="1">
    <location>
        <begin position="41"/>
        <end position="172"/>
    </location>
</feature>
<dbReference type="InterPro" id="IPR052514">
    <property type="entry name" value="SAM-dependent_MTase"/>
</dbReference>
<protein>
    <submittedName>
        <fullName evidence="3">Methyltransferase, FkbM family</fullName>
    </submittedName>
</protein>
<dbReference type="AlphaFoldDB" id="A0A0P7WS69"/>
<dbReference type="Pfam" id="PF05050">
    <property type="entry name" value="Methyltransf_21"/>
    <property type="match status" value="1"/>
</dbReference>
<evidence type="ECO:0000313" key="5">
    <source>
        <dbReference type="Proteomes" id="UP000182045"/>
    </source>
</evidence>
<keyword evidence="3" id="KW-0808">Transferase</keyword>
<evidence type="ECO:0000313" key="2">
    <source>
        <dbReference type="EMBL" id="CUX80491.1"/>
    </source>
</evidence>